<feature type="domain" description="TRNA-binding" evidence="17">
    <location>
        <begin position="39"/>
        <end position="149"/>
    </location>
</feature>
<dbReference type="Pfam" id="PF03483">
    <property type="entry name" value="B3_4"/>
    <property type="match status" value="1"/>
</dbReference>
<evidence type="ECO:0000256" key="10">
    <source>
        <dbReference type="ARBA" id="ARBA00022842"/>
    </source>
</evidence>
<evidence type="ECO:0000256" key="15">
    <source>
        <dbReference type="HAMAP-Rule" id="MF_00283"/>
    </source>
</evidence>
<name>A0ABV6CRX4_9SPHN</name>
<keyword evidence="21" id="KW-1185">Reference proteome</keyword>
<dbReference type="PROSITE" id="PS51447">
    <property type="entry name" value="FDX_ACB"/>
    <property type="match status" value="1"/>
</dbReference>
<feature type="binding site" evidence="15">
    <location>
        <position position="464"/>
    </location>
    <ligand>
        <name>Mg(2+)</name>
        <dbReference type="ChEBI" id="CHEBI:18420"/>
        <note>shared with alpha subunit</note>
    </ligand>
</feature>
<dbReference type="InterPro" id="IPR005146">
    <property type="entry name" value="B3/B4_tRNA-bd"/>
</dbReference>
<feature type="domain" description="B5" evidence="19">
    <location>
        <begin position="398"/>
        <end position="477"/>
    </location>
</feature>
<dbReference type="SUPFAM" id="SSF55681">
    <property type="entry name" value="Class II aaRS and biotin synthetases"/>
    <property type="match status" value="1"/>
</dbReference>
<comment type="subcellular location">
    <subcellularLocation>
        <location evidence="1 15">Cytoplasm</location>
    </subcellularLocation>
</comment>
<comment type="cofactor">
    <cofactor evidence="15">
        <name>Mg(2+)</name>
        <dbReference type="ChEBI" id="CHEBI:18420"/>
    </cofactor>
    <text evidence="15">Binds 2 magnesium ions per tetramer.</text>
</comment>
<dbReference type="Pfam" id="PF17759">
    <property type="entry name" value="tRNA_synthFbeta"/>
    <property type="match status" value="1"/>
</dbReference>
<dbReference type="SMART" id="SM00896">
    <property type="entry name" value="FDX-ACB"/>
    <property type="match status" value="1"/>
</dbReference>
<feature type="binding site" evidence="15">
    <location>
        <position position="455"/>
    </location>
    <ligand>
        <name>Mg(2+)</name>
        <dbReference type="ChEBI" id="CHEBI:18420"/>
        <note>shared with alpha subunit</note>
    </ligand>
</feature>
<dbReference type="Gene3D" id="2.40.50.140">
    <property type="entry name" value="Nucleic acid-binding proteins"/>
    <property type="match status" value="1"/>
</dbReference>
<comment type="caution">
    <text evidence="20">The sequence shown here is derived from an EMBL/GenBank/DDBJ whole genome shotgun (WGS) entry which is preliminary data.</text>
</comment>
<dbReference type="InterPro" id="IPR045060">
    <property type="entry name" value="Phe-tRNA-ligase_IIc_bsu"/>
</dbReference>
<evidence type="ECO:0000256" key="14">
    <source>
        <dbReference type="ARBA" id="ARBA00049255"/>
    </source>
</evidence>
<evidence type="ECO:0000313" key="20">
    <source>
        <dbReference type="EMBL" id="MFC0203488.1"/>
    </source>
</evidence>
<evidence type="ECO:0000259" key="18">
    <source>
        <dbReference type="PROSITE" id="PS51447"/>
    </source>
</evidence>
<reference evidence="20 21" key="1">
    <citation type="submission" date="2024-09" db="EMBL/GenBank/DDBJ databases">
        <authorList>
            <person name="Sun Q."/>
            <person name="Mori K."/>
        </authorList>
    </citation>
    <scope>NUCLEOTIDE SEQUENCE [LARGE SCALE GENOMIC DNA]</scope>
    <source>
        <strain evidence="20 21">CCM 7706</strain>
    </source>
</reference>
<dbReference type="NCBIfam" id="TIGR00472">
    <property type="entry name" value="pheT_bact"/>
    <property type="match status" value="1"/>
</dbReference>
<keyword evidence="5 16" id="KW-0820">tRNA-binding</keyword>
<keyword evidence="12 15" id="KW-0648">Protein biosynthesis</keyword>
<dbReference type="InterPro" id="IPR005121">
    <property type="entry name" value="Fdx_antiC-bd"/>
</dbReference>
<evidence type="ECO:0000256" key="5">
    <source>
        <dbReference type="ARBA" id="ARBA00022555"/>
    </source>
</evidence>
<keyword evidence="4 15" id="KW-0963">Cytoplasm</keyword>
<evidence type="ECO:0000313" key="21">
    <source>
        <dbReference type="Proteomes" id="UP001589798"/>
    </source>
</evidence>
<keyword evidence="6 15" id="KW-0436">Ligase</keyword>
<dbReference type="CDD" id="cd02796">
    <property type="entry name" value="tRNA_bind_bactPheRS"/>
    <property type="match status" value="1"/>
</dbReference>
<dbReference type="PROSITE" id="PS50886">
    <property type="entry name" value="TRBD"/>
    <property type="match status" value="1"/>
</dbReference>
<dbReference type="InterPro" id="IPR005147">
    <property type="entry name" value="tRNA_synthase_B5-dom"/>
</dbReference>
<feature type="binding site" evidence="15">
    <location>
        <position position="465"/>
    </location>
    <ligand>
        <name>Mg(2+)</name>
        <dbReference type="ChEBI" id="CHEBI:18420"/>
        <note>shared with alpha subunit</note>
    </ligand>
</feature>
<evidence type="ECO:0000256" key="6">
    <source>
        <dbReference type="ARBA" id="ARBA00022598"/>
    </source>
</evidence>
<dbReference type="InterPro" id="IPR036690">
    <property type="entry name" value="Fdx_antiC-bd_sf"/>
</dbReference>
<dbReference type="SMART" id="SM00874">
    <property type="entry name" value="B5"/>
    <property type="match status" value="1"/>
</dbReference>
<evidence type="ECO:0000256" key="13">
    <source>
        <dbReference type="ARBA" id="ARBA00023146"/>
    </source>
</evidence>
<dbReference type="PANTHER" id="PTHR10947:SF0">
    <property type="entry name" value="PHENYLALANINE--TRNA LIGASE BETA SUBUNIT"/>
    <property type="match status" value="1"/>
</dbReference>
<dbReference type="SMART" id="SM00873">
    <property type="entry name" value="B3_4"/>
    <property type="match status" value="1"/>
</dbReference>
<comment type="catalytic activity">
    <reaction evidence="14 15">
        <text>tRNA(Phe) + L-phenylalanine + ATP = L-phenylalanyl-tRNA(Phe) + AMP + diphosphate + H(+)</text>
        <dbReference type="Rhea" id="RHEA:19413"/>
        <dbReference type="Rhea" id="RHEA-COMP:9668"/>
        <dbReference type="Rhea" id="RHEA-COMP:9699"/>
        <dbReference type="ChEBI" id="CHEBI:15378"/>
        <dbReference type="ChEBI" id="CHEBI:30616"/>
        <dbReference type="ChEBI" id="CHEBI:33019"/>
        <dbReference type="ChEBI" id="CHEBI:58095"/>
        <dbReference type="ChEBI" id="CHEBI:78442"/>
        <dbReference type="ChEBI" id="CHEBI:78531"/>
        <dbReference type="ChEBI" id="CHEBI:456215"/>
        <dbReference type="EC" id="6.1.1.20"/>
    </reaction>
</comment>
<keyword evidence="8 15" id="KW-0547">Nucleotide-binding</keyword>
<evidence type="ECO:0000256" key="11">
    <source>
        <dbReference type="ARBA" id="ARBA00022884"/>
    </source>
</evidence>
<dbReference type="PANTHER" id="PTHR10947">
    <property type="entry name" value="PHENYLALANYL-TRNA SYNTHETASE BETA CHAIN AND LEUCINE-RICH REPEAT-CONTAINING PROTEIN 47"/>
    <property type="match status" value="1"/>
</dbReference>
<evidence type="ECO:0000256" key="4">
    <source>
        <dbReference type="ARBA" id="ARBA00022490"/>
    </source>
</evidence>
<dbReference type="PROSITE" id="PS51483">
    <property type="entry name" value="B5"/>
    <property type="match status" value="1"/>
</dbReference>
<keyword evidence="7 15" id="KW-0479">Metal-binding</keyword>
<dbReference type="SUPFAM" id="SSF56037">
    <property type="entry name" value="PheT/TilS domain"/>
    <property type="match status" value="1"/>
</dbReference>
<dbReference type="GO" id="GO:0004826">
    <property type="term" value="F:phenylalanine-tRNA ligase activity"/>
    <property type="evidence" value="ECO:0007669"/>
    <property type="project" value="UniProtKB-EC"/>
</dbReference>
<dbReference type="RefSeq" id="WP_379486262.1">
    <property type="nucleotide sequence ID" value="NZ_JBHLWK010000007.1"/>
</dbReference>
<dbReference type="SUPFAM" id="SSF46955">
    <property type="entry name" value="Putative DNA-binding domain"/>
    <property type="match status" value="1"/>
</dbReference>
<dbReference type="Pfam" id="PF01588">
    <property type="entry name" value="tRNA_bind"/>
    <property type="match status" value="1"/>
</dbReference>
<evidence type="ECO:0000256" key="3">
    <source>
        <dbReference type="ARBA" id="ARBA00011209"/>
    </source>
</evidence>
<dbReference type="InterPro" id="IPR004532">
    <property type="entry name" value="Phe-tRNA-ligase_IIc_bsu_bact"/>
</dbReference>
<dbReference type="SUPFAM" id="SSF54991">
    <property type="entry name" value="Anticodon-binding domain of PheRS"/>
    <property type="match status" value="1"/>
</dbReference>
<dbReference type="Pfam" id="PF03147">
    <property type="entry name" value="FDX-ACB"/>
    <property type="match status" value="1"/>
</dbReference>
<gene>
    <name evidence="15 20" type="primary">pheT</name>
    <name evidence="20" type="ORF">ACFFJC_04280</name>
</gene>
<evidence type="ECO:0000259" key="19">
    <source>
        <dbReference type="PROSITE" id="PS51483"/>
    </source>
</evidence>
<keyword evidence="10 15" id="KW-0460">Magnesium</keyword>
<dbReference type="Gene3D" id="3.30.56.10">
    <property type="match status" value="2"/>
</dbReference>
<evidence type="ECO:0000256" key="9">
    <source>
        <dbReference type="ARBA" id="ARBA00022840"/>
    </source>
</evidence>
<comment type="subunit">
    <text evidence="3 15">Tetramer of two alpha and two beta subunits.</text>
</comment>
<proteinExistence type="inferred from homology"/>
<keyword evidence="13 15" id="KW-0030">Aminoacyl-tRNA synthetase</keyword>
<evidence type="ECO:0000256" key="12">
    <source>
        <dbReference type="ARBA" id="ARBA00022917"/>
    </source>
</evidence>
<dbReference type="InterPro" id="IPR009061">
    <property type="entry name" value="DNA-bd_dom_put_sf"/>
</dbReference>
<dbReference type="InterPro" id="IPR045864">
    <property type="entry name" value="aa-tRNA-synth_II/BPL/LPL"/>
</dbReference>
<evidence type="ECO:0000256" key="2">
    <source>
        <dbReference type="ARBA" id="ARBA00008653"/>
    </source>
</evidence>
<dbReference type="InterPro" id="IPR002547">
    <property type="entry name" value="tRNA-bd_dom"/>
</dbReference>
<evidence type="ECO:0000256" key="8">
    <source>
        <dbReference type="ARBA" id="ARBA00022741"/>
    </source>
</evidence>
<dbReference type="InterPro" id="IPR012340">
    <property type="entry name" value="NA-bd_OB-fold"/>
</dbReference>
<accession>A0ABV6CRX4</accession>
<dbReference type="InterPro" id="IPR020825">
    <property type="entry name" value="Phe-tRNA_synthase-like_B3/B4"/>
</dbReference>
<dbReference type="EMBL" id="JBHLWK010000007">
    <property type="protein sequence ID" value="MFC0203488.1"/>
    <property type="molecule type" value="Genomic_DNA"/>
</dbReference>
<dbReference type="CDD" id="cd00769">
    <property type="entry name" value="PheRS_beta_core"/>
    <property type="match status" value="1"/>
</dbReference>
<evidence type="ECO:0000256" key="16">
    <source>
        <dbReference type="PROSITE-ProRule" id="PRU00209"/>
    </source>
</evidence>
<dbReference type="Pfam" id="PF03484">
    <property type="entry name" value="B5"/>
    <property type="match status" value="1"/>
</dbReference>
<dbReference type="Gene3D" id="3.50.40.10">
    <property type="entry name" value="Phenylalanyl-trna Synthetase, Chain B, domain 3"/>
    <property type="match status" value="1"/>
</dbReference>
<dbReference type="Proteomes" id="UP001589798">
    <property type="component" value="Unassembled WGS sequence"/>
</dbReference>
<dbReference type="EC" id="6.1.1.20" evidence="15"/>
<dbReference type="Gene3D" id="3.30.930.10">
    <property type="entry name" value="Bira Bifunctional Protein, Domain 2"/>
    <property type="match status" value="1"/>
</dbReference>
<dbReference type="InterPro" id="IPR033714">
    <property type="entry name" value="tRNA_bind_bactPheRS"/>
</dbReference>
<dbReference type="Gene3D" id="3.30.70.380">
    <property type="entry name" value="Ferrodoxin-fold anticodon-binding domain"/>
    <property type="match status" value="1"/>
</dbReference>
<evidence type="ECO:0000259" key="17">
    <source>
        <dbReference type="PROSITE" id="PS50886"/>
    </source>
</evidence>
<keyword evidence="11 16" id="KW-0694">RNA-binding</keyword>
<evidence type="ECO:0000256" key="1">
    <source>
        <dbReference type="ARBA" id="ARBA00004496"/>
    </source>
</evidence>
<organism evidence="20 21">
    <name type="scientific">Novosphingobium soli</name>
    <dbReference type="NCBI Taxonomy" id="574956"/>
    <lineage>
        <taxon>Bacteria</taxon>
        <taxon>Pseudomonadati</taxon>
        <taxon>Pseudomonadota</taxon>
        <taxon>Alphaproteobacteria</taxon>
        <taxon>Sphingomonadales</taxon>
        <taxon>Sphingomonadaceae</taxon>
        <taxon>Novosphingobium</taxon>
    </lineage>
</organism>
<feature type="domain" description="FDX-ACB" evidence="18">
    <location>
        <begin position="709"/>
        <end position="801"/>
    </location>
</feature>
<evidence type="ECO:0000256" key="7">
    <source>
        <dbReference type="ARBA" id="ARBA00022723"/>
    </source>
</evidence>
<protein>
    <recommendedName>
        <fullName evidence="15">Phenylalanine--tRNA ligase beta subunit</fullName>
        <ecNumber evidence="15">6.1.1.20</ecNumber>
    </recommendedName>
    <alternativeName>
        <fullName evidence="15">Phenylalanyl-tRNA synthetase beta subunit</fullName>
        <shortName evidence="15">PheRS</shortName>
    </alternativeName>
</protein>
<dbReference type="HAMAP" id="MF_00283">
    <property type="entry name" value="Phe_tRNA_synth_beta1"/>
    <property type="match status" value="1"/>
</dbReference>
<keyword evidence="9 15" id="KW-0067">ATP-binding</keyword>
<sequence length="802" mass="84704">MKFSLSWLKQYLETDATIEEIAAKLNAIGLEVEGVEDPAEKLAGFRVARVLTAARHPDADKLQVLTVDTGEGEPLQVVCGAPNARAGLVGVLGLPGATVPANGLVLRKSAIRGVESNGMMCSTRELELGEDHDGIIELPQDAPVGTPFAQYHGADPVIEVAITPNRPDCMGVNGIARDLAAAGLGAFKPIEPLDLPGTFPCPVAIRIEDAQGCPAFYGRVIRGVKNGPSPQWLQDRLKSAGQRPISALVDATNYLMLVSGRPAHAYDLAKLSGAVVARRARDGETVVALNEKTYTLDAEMTVIADEAGVHDIAGIMGGAHSGCGDDTTDVLLEIAYFDPERIARTGRKLNLTSDARSRFERGIDPAFLDTGLEHLTKLIQTLCGGEASEVVRVGAPPSTPKIVHFAPALVARLGGVDVPLAEQERILASLGFSVVASEENGEPRWAVTVPGWRPDIDGAPDIVEEVVRIHGLDKVESVALPRADGVARPTATPAQTLERRVRRAAAARGLQEAVTWSFLPEAEAQAFAEGPLWVLANPISEDMKAMRPSLLPGLLMAAKRNLDRGAAALRLFEVGRRYLRGAGGASDEKLTLGLVLAGEKTRRGWATGKASAFDAFDAKAEVLALLAEAGAPVDKLQVMGEAGPQFHPGQSATLRLGPKTVLARFGMLHPQVARQFDVDGAVAMAEIHLDAIPGRRGAASFARISYAPPALQAVTRDFAFLVPAGLPSGDLVRAVQGADKANIVGARLFDDFRGQGVPEGHKSLALEVTLQPVDKSYKDEDLKAISAKVTAAAAKIGAVLRG</sequence>
<feature type="binding site" evidence="15">
    <location>
        <position position="461"/>
    </location>
    <ligand>
        <name>Mg(2+)</name>
        <dbReference type="ChEBI" id="CHEBI:18420"/>
        <note>shared with alpha subunit</note>
    </ligand>
</feature>
<dbReference type="SUPFAM" id="SSF50249">
    <property type="entry name" value="Nucleic acid-binding proteins"/>
    <property type="match status" value="1"/>
</dbReference>
<dbReference type="InterPro" id="IPR041616">
    <property type="entry name" value="PheRS_beta_core"/>
</dbReference>
<comment type="similarity">
    <text evidence="2 15">Belongs to the phenylalanyl-tRNA synthetase beta subunit family. Type 1 subfamily.</text>
</comment>
<dbReference type="NCBIfam" id="NF045760">
    <property type="entry name" value="YtpR"/>
    <property type="match status" value="1"/>
</dbReference>